<evidence type="ECO:0000256" key="11">
    <source>
        <dbReference type="ARBA" id="ARBA00038036"/>
    </source>
</evidence>
<keyword evidence="6" id="KW-0547">Nucleotide-binding</keyword>
<dbReference type="GO" id="GO:0005737">
    <property type="term" value="C:cytoplasm"/>
    <property type="evidence" value="ECO:0007669"/>
    <property type="project" value="UniProtKB-SubCell"/>
</dbReference>
<evidence type="ECO:0000256" key="8">
    <source>
        <dbReference type="ARBA" id="ARBA00022840"/>
    </source>
</evidence>
<comment type="similarity">
    <text evidence="11">Belongs to the type III pantothenate kinase family.</text>
</comment>
<evidence type="ECO:0000256" key="7">
    <source>
        <dbReference type="ARBA" id="ARBA00022777"/>
    </source>
</evidence>
<feature type="compositionally biased region" description="Basic and acidic residues" evidence="13">
    <location>
        <begin position="498"/>
        <end position="516"/>
    </location>
</feature>
<dbReference type="InterPro" id="IPR047365">
    <property type="entry name" value="Tudor_AtPTM-like"/>
</dbReference>
<dbReference type="PANTHER" id="PTHR34265">
    <property type="entry name" value="TYPE III PANTOTHENATE KINASE"/>
    <property type="match status" value="1"/>
</dbReference>
<reference evidence="15" key="1">
    <citation type="submission" date="2021-01" db="EMBL/GenBank/DDBJ databases">
        <authorList>
            <person name="Corre E."/>
            <person name="Pelletier E."/>
            <person name="Niang G."/>
            <person name="Scheremetjew M."/>
            <person name="Finn R."/>
            <person name="Kale V."/>
            <person name="Holt S."/>
            <person name="Cochrane G."/>
            <person name="Meng A."/>
            <person name="Brown T."/>
            <person name="Cohen L."/>
        </authorList>
    </citation>
    <scope>NUCLEOTIDE SEQUENCE</scope>
    <source>
        <strain evidence="15">CCMP125</strain>
    </source>
</reference>
<keyword evidence="8" id="KW-0067">ATP-binding</keyword>
<feature type="region of interest" description="Disordered" evidence="13">
    <location>
        <begin position="498"/>
        <end position="521"/>
    </location>
</feature>
<evidence type="ECO:0000256" key="5">
    <source>
        <dbReference type="ARBA" id="ARBA00022679"/>
    </source>
</evidence>
<comment type="subunit">
    <text evidence="3">Homodimer.</text>
</comment>
<comment type="cofactor">
    <cofactor evidence="1">
        <name>K(+)</name>
        <dbReference type="ChEBI" id="CHEBI:29103"/>
    </cofactor>
</comment>
<dbReference type="PANTHER" id="PTHR34265:SF1">
    <property type="entry name" value="TYPE III PANTOTHENATE KINASE"/>
    <property type="match status" value="1"/>
</dbReference>
<evidence type="ECO:0000256" key="12">
    <source>
        <dbReference type="ARBA" id="ARBA00040883"/>
    </source>
</evidence>
<evidence type="ECO:0000256" key="1">
    <source>
        <dbReference type="ARBA" id="ARBA00001958"/>
    </source>
</evidence>
<dbReference type="Pfam" id="PF03309">
    <property type="entry name" value="Pan_kinase"/>
    <property type="match status" value="1"/>
</dbReference>
<name>A0A7S2VDF8_9STRA</name>
<evidence type="ECO:0000256" key="9">
    <source>
        <dbReference type="ARBA" id="ARBA00022958"/>
    </source>
</evidence>
<keyword evidence="4" id="KW-0963">Cytoplasm</keyword>
<evidence type="ECO:0000256" key="6">
    <source>
        <dbReference type="ARBA" id="ARBA00022741"/>
    </source>
</evidence>
<dbReference type="HAMAP" id="MF_01274">
    <property type="entry name" value="Pantothen_kinase_3"/>
    <property type="match status" value="1"/>
</dbReference>
<dbReference type="EMBL" id="HBHT01008656">
    <property type="protein sequence ID" value="CAD9952120.1"/>
    <property type="molecule type" value="Transcribed_RNA"/>
</dbReference>
<comment type="subcellular location">
    <subcellularLocation>
        <location evidence="2">Cytoplasm</location>
    </subcellularLocation>
</comment>
<dbReference type="GO" id="GO:0005524">
    <property type="term" value="F:ATP binding"/>
    <property type="evidence" value="ECO:0007669"/>
    <property type="project" value="UniProtKB-KW"/>
</dbReference>
<evidence type="ECO:0000256" key="3">
    <source>
        <dbReference type="ARBA" id="ARBA00011738"/>
    </source>
</evidence>
<accession>A0A7S2VDF8</accession>
<dbReference type="GO" id="GO:0004594">
    <property type="term" value="F:pantothenate kinase activity"/>
    <property type="evidence" value="ECO:0007669"/>
    <property type="project" value="InterPro"/>
</dbReference>
<evidence type="ECO:0000256" key="2">
    <source>
        <dbReference type="ARBA" id="ARBA00004496"/>
    </source>
</evidence>
<evidence type="ECO:0000256" key="10">
    <source>
        <dbReference type="ARBA" id="ARBA00022993"/>
    </source>
</evidence>
<dbReference type="Gene3D" id="3.30.420.40">
    <property type="match status" value="1"/>
</dbReference>
<sequence>MVKAAAANTTTNAEVISIASDGDDDDILELNEPEVPRIEDSTWPDANPHLEASNVISVVCGNSRYHWALHQGYEDDYYPTLFWKTTPMEPGEEGEGQTLAKYLPAKAFEIIGGTEFQEEQTLENLVEHITKQRVPYFQIYMVVTNKEGLKEIPQLFSRIPCRIIRLQAKDFISGDRMYNKVGVDRCANLTAAMHYYGKPAMVIDGGTAMTWTSTDAQGDFVGGGISPGVGIRFRSLSDNTALNFMDHNVVMKRVTECRENQSPLDTMPNNTNDAIYVGIFREIAVSLRSLVKEFSKQTKDYFLQNPAPVEEEAKTDKESVETFNKDCNVVITGGDMDILQDLISETNIIRKEIDNDPSFVPKIQKHKNLGNHAVGIVLRNFQVPKNAMSALETFRHDMLGLRVVGPGSRRGTICNVRRNNAAATDRFRIKYDDGPVELAGYEELHSYLLEFSAYGEDSSFSDLDSAARQEHRKRSQAMANQLVELIPALKEKLAKNKRALEEQEKEQASKKARGDTGGHSQDQLQAIAMGLPKPAGAAKKTATPKKKASSFPTINKTNIAANPKSFLQRRVAKYFGDDLFFGTVDDYKDSDDEDNYWHITYDDGDSEDYDIGDMVNHLKEYDLQKNQDEHNNS</sequence>
<gene>
    <name evidence="15" type="ORF">APAL1065_LOCUS5800</name>
</gene>
<dbReference type="InterPro" id="IPR043129">
    <property type="entry name" value="ATPase_NBD"/>
</dbReference>
<evidence type="ECO:0000259" key="14">
    <source>
        <dbReference type="Pfam" id="PF21743"/>
    </source>
</evidence>
<dbReference type="SUPFAM" id="SSF53067">
    <property type="entry name" value="Actin-like ATPase domain"/>
    <property type="match status" value="1"/>
</dbReference>
<dbReference type="InterPro" id="IPR004619">
    <property type="entry name" value="Type_III_PanK"/>
</dbReference>
<organism evidence="15">
    <name type="scientific">Entomoneis paludosa</name>
    <dbReference type="NCBI Taxonomy" id="265537"/>
    <lineage>
        <taxon>Eukaryota</taxon>
        <taxon>Sar</taxon>
        <taxon>Stramenopiles</taxon>
        <taxon>Ochrophyta</taxon>
        <taxon>Bacillariophyta</taxon>
        <taxon>Bacillariophyceae</taxon>
        <taxon>Bacillariophycidae</taxon>
        <taxon>Entomoneidaceae</taxon>
        <taxon>Entomoneis</taxon>
    </lineage>
</organism>
<dbReference type="NCBIfam" id="TIGR00671">
    <property type="entry name" value="baf"/>
    <property type="match status" value="1"/>
</dbReference>
<dbReference type="GO" id="GO:0015937">
    <property type="term" value="P:coenzyme A biosynthetic process"/>
    <property type="evidence" value="ECO:0007669"/>
    <property type="project" value="UniProtKB-KW"/>
</dbReference>
<keyword evidence="9" id="KW-0630">Potassium</keyword>
<keyword evidence="10" id="KW-0173">Coenzyme A biosynthesis</keyword>
<evidence type="ECO:0000256" key="4">
    <source>
        <dbReference type="ARBA" id="ARBA00022490"/>
    </source>
</evidence>
<proteinExistence type="inferred from homology"/>
<protein>
    <recommendedName>
        <fullName evidence="12">Type III pantothenate kinase</fullName>
    </recommendedName>
</protein>
<evidence type="ECO:0000256" key="13">
    <source>
        <dbReference type="SAM" id="MobiDB-lite"/>
    </source>
</evidence>
<dbReference type="AlphaFoldDB" id="A0A7S2VDF8"/>
<keyword evidence="5" id="KW-0808">Transferase</keyword>
<evidence type="ECO:0000313" key="15">
    <source>
        <dbReference type="EMBL" id="CAD9952120.1"/>
    </source>
</evidence>
<feature type="domain" description="PTM/DIR17-like Tudor" evidence="14">
    <location>
        <begin position="569"/>
        <end position="614"/>
    </location>
</feature>
<keyword evidence="7" id="KW-0418">Kinase</keyword>
<dbReference type="Pfam" id="PF21743">
    <property type="entry name" value="PTM_DIR17_Tudor"/>
    <property type="match status" value="1"/>
</dbReference>